<evidence type="ECO:0000259" key="4">
    <source>
        <dbReference type="SMART" id="SM00382"/>
    </source>
</evidence>
<dbReference type="RefSeq" id="WP_163346389.1">
    <property type="nucleotide sequence ID" value="NZ_CP048409.1"/>
</dbReference>
<reference evidence="5 6" key="1">
    <citation type="submission" date="2020-02" db="EMBL/GenBank/DDBJ databases">
        <title>Genome sequencing for Draconibacterium sp. strain M1.</title>
        <authorList>
            <person name="Park S.-J."/>
        </authorList>
    </citation>
    <scope>NUCLEOTIDE SEQUENCE [LARGE SCALE GENOMIC DNA]</scope>
    <source>
        <strain evidence="5 6">M1</strain>
    </source>
</reference>
<dbReference type="KEGG" id="drc:G0Q07_12435"/>
<dbReference type="InterPro" id="IPR003593">
    <property type="entry name" value="AAA+_ATPase"/>
</dbReference>
<organism evidence="5 6">
    <name type="scientific">Draconibacterium halophilum</name>
    <dbReference type="NCBI Taxonomy" id="2706887"/>
    <lineage>
        <taxon>Bacteria</taxon>
        <taxon>Pseudomonadati</taxon>
        <taxon>Bacteroidota</taxon>
        <taxon>Bacteroidia</taxon>
        <taxon>Marinilabiliales</taxon>
        <taxon>Prolixibacteraceae</taxon>
        <taxon>Draconibacterium</taxon>
    </lineage>
</organism>
<dbReference type="SMART" id="SM00382">
    <property type="entry name" value="AAA"/>
    <property type="match status" value="1"/>
</dbReference>
<dbReference type="CDD" id="cd19481">
    <property type="entry name" value="RecA-like_protease"/>
    <property type="match status" value="1"/>
</dbReference>
<accession>A0A6C0RDQ8</accession>
<keyword evidence="6" id="KW-1185">Reference proteome</keyword>
<dbReference type="PANTHER" id="PTHR23073">
    <property type="entry name" value="26S PROTEASOME REGULATORY SUBUNIT"/>
    <property type="match status" value="1"/>
</dbReference>
<proteinExistence type="inferred from homology"/>
<dbReference type="EMBL" id="CP048409">
    <property type="protein sequence ID" value="QIA08470.1"/>
    <property type="molecule type" value="Genomic_DNA"/>
</dbReference>
<dbReference type="InterPro" id="IPR027417">
    <property type="entry name" value="P-loop_NTPase"/>
</dbReference>
<dbReference type="AlphaFoldDB" id="A0A6C0RDQ8"/>
<dbReference type="GO" id="GO:0016887">
    <property type="term" value="F:ATP hydrolysis activity"/>
    <property type="evidence" value="ECO:0007669"/>
    <property type="project" value="InterPro"/>
</dbReference>
<dbReference type="GO" id="GO:0005524">
    <property type="term" value="F:ATP binding"/>
    <property type="evidence" value="ECO:0007669"/>
    <property type="project" value="UniProtKB-KW"/>
</dbReference>
<dbReference type="SUPFAM" id="SSF52540">
    <property type="entry name" value="P-loop containing nucleoside triphosphate hydrolases"/>
    <property type="match status" value="1"/>
</dbReference>
<comment type="similarity">
    <text evidence="1">Belongs to the AAA ATPase family.</text>
</comment>
<sequence>MGTTTQISHGVLNVVQHFVESAIRARLNRDFGKEEALALNVPDFAKHPSILSGFIIDNQLKKAEILCLLLALVPYISPGLISTVVGNYLPNGGDFPDFGGVKGKNHRGILPTGETVLYILAGRDMDKRVKLSTMFEDDHLFTQKSVLHIEPVPSGEPKMSGRLVLDDEFVDLFTSGKISRPKLSGDFPAQLIATKSDWADLVLKDKTLEEIKELEIWLNHNEQLMNEWDMRDKIKPGFRVLFFGPSGTGKTMTACLLGKYTGRDVYRVDLSMVISKYIGETEKNLSGLFNKAEHKNWILFFDEADSLFGKRTNVRDAHDKYANQEVSYLLQRIEAHHGLVILASNMKGNIDSAFTRRFNAFVEFDLPEFSERLKLWQVYMPKSNKVNKDIYLEELAKNYELTGANIVNVIHYAGLLTIKKKNPLLDKEALLAGIRKEYKKEGKILRQ</sequence>
<name>A0A6C0RDQ8_9BACT</name>
<dbReference type="Pfam" id="PF00004">
    <property type="entry name" value="AAA"/>
    <property type="match status" value="1"/>
</dbReference>
<protein>
    <submittedName>
        <fullName evidence="5">ATP-binding protein</fullName>
    </submittedName>
</protein>
<evidence type="ECO:0000313" key="5">
    <source>
        <dbReference type="EMBL" id="QIA08470.1"/>
    </source>
</evidence>
<evidence type="ECO:0000313" key="6">
    <source>
        <dbReference type="Proteomes" id="UP000474630"/>
    </source>
</evidence>
<gene>
    <name evidence="5" type="ORF">G0Q07_12435</name>
</gene>
<evidence type="ECO:0000256" key="3">
    <source>
        <dbReference type="ARBA" id="ARBA00022840"/>
    </source>
</evidence>
<dbReference type="InterPro" id="IPR050221">
    <property type="entry name" value="26S_Proteasome_ATPase"/>
</dbReference>
<evidence type="ECO:0000256" key="2">
    <source>
        <dbReference type="ARBA" id="ARBA00022741"/>
    </source>
</evidence>
<keyword evidence="2" id="KW-0547">Nucleotide-binding</keyword>
<dbReference type="InterPro" id="IPR003959">
    <property type="entry name" value="ATPase_AAA_core"/>
</dbReference>
<feature type="domain" description="AAA+ ATPase" evidence="4">
    <location>
        <begin position="236"/>
        <end position="368"/>
    </location>
</feature>
<keyword evidence="3 5" id="KW-0067">ATP-binding</keyword>
<dbReference type="Proteomes" id="UP000474630">
    <property type="component" value="Chromosome"/>
</dbReference>
<dbReference type="Gene3D" id="3.40.50.300">
    <property type="entry name" value="P-loop containing nucleotide triphosphate hydrolases"/>
    <property type="match status" value="1"/>
</dbReference>
<evidence type="ECO:0000256" key="1">
    <source>
        <dbReference type="ARBA" id="ARBA00006914"/>
    </source>
</evidence>